<keyword evidence="6 14" id="KW-0349">Heme</keyword>
<proteinExistence type="inferred from homology"/>
<comment type="cofactor">
    <cofactor evidence="1 14">
        <name>heme</name>
        <dbReference type="ChEBI" id="CHEBI:30413"/>
    </cofactor>
</comment>
<dbReference type="GO" id="GO:0016705">
    <property type="term" value="F:oxidoreductase activity, acting on paired donors, with incorporation or reduction of molecular oxygen"/>
    <property type="evidence" value="ECO:0007669"/>
    <property type="project" value="InterPro"/>
</dbReference>
<evidence type="ECO:0000313" key="16">
    <source>
        <dbReference type="EMBL" id="KAJ8940827.1"/>
    </source>
</evidence>
<evidence type="ECO:0000256" key="3">
    <source>
        <dbReference type="ARBA" id="ARBA00004174"/>
    </source>
</evidence>
<keyword evidence="9" id="KW-0492">Microsome</keyword>
<evidence type="ECO:0000256" key="13">
    <source>
        <dbReference type="ARBA" id="ARBA00023136"/>
    </source>
</evidence>
<dbReference type="InterPro" id="IPR050196">
    <property type="entry name" value="Cytochrome_P450_Monoox"/>
</dbReference>
<comment type="subcellular location">
    <subcellularLocation>
        <location evidence="4">Endoplasmic reticulum membrane</location>
        <topology evidence="4">Peripheral membrane protein</topology>
    </subcellularLocation>
    <subcellularLocation>
        <location evidence="3">Microsome membrane</location>
        <topology evidence="3">Peripheral membrane protein</topology>
    </subcellularLocation>
</comment>
<keyword evidence="12 15" id="KW-0503">Monooxygenase</keyword>
<comment type="similarity">
    <text evidence="5 15">Belongs to the cytochrome P450 family.</text>
</comment>
<dbReference type="InterPro" id="IPR017972">
    <property type="entry name" value="Cyt_P450_CS"/>
</dbReference>
<dbReference type="GO" id="GO:0005506">
    <property type="term" value="F:iron ion binding"/>
    <property type="evidence" value="ECO:0007669"/>
    <property type="project" value="InterPro"/>
</dbReference>
<keyword evidence="13" id="KW-0472">Membrane</keyword>
<dbReference type="PANTHER" id="PTHR24291:SF189">
    <property type="entry name" value="CYTOCHROME P450 4C3-RELATED"/>
    <property type="match status" value="1"/>
</dbReference>
<dbReference type="PRINTS" id="PR00385">
    <property type="entry name" value="P450"/>
</dbReference>
<evidence type="ECO:0000256" key="9">
    <source>
        <dbReference type="ARBA" id="ARBA00022848"/>
    </source>
</evidence>
<evidence type="ECO:0000256" key="6">
    <source>
        <dbReference type="ARBA" id="ARBA00022617"/>
    </source>
</evidence>
<keyword evidence="8" id="KW-0256">Endoplasmic reticulum</keyword>
<evidence type="ECO:0000256" key="4">
    <source>
        <dbReference type="ARBA" id="ARBA00004406"/>
    </source>
</evidence>
<protein>
    <recommendedName>
        <fullName evidence="18">Cytochrome P450</fullName>
    </recommendedName>
</protein>
<keyword evidence="17" id="KW-1185">Reference proteome</keyword>
<evidence type="ECO:0000256" key="7">
    <source>
        <dbReference type="ARBA" id="ARBA00022723"/>
    </source>
</evidence>
<evidence type="ECO:0000256" key="8">
    <source>
        <dbReference type="ARBA" id="ARBA00022824"/>
    </source>
</evidence>
<dbReference type="InterPro" id="IPR002401">
    <property type="entry name" value="Cyt_P450_E_grp-I"/>
</dbReference>
<evidence type="ECO:0000256" key="10">
    <source>
        <dbReference type="ARBA" id="ARBA00023002"/>
    </source>
</evidence>
<keyword evidence="10 15" id="KW-0560">Oxidoreductase</keyword>
<organism evidence="16 17">
    <name type="scientific">Aromia moschata</name>
    <dbReference type="NCBI Taxonomy" id="1265417"/>
    <lineage>
        <taxon>Eukaryota</taxon>
        <taxon>Metazoa</taxon>
        <taxon>Ecdysozoa</taxon>
        <taxon>Arthropoda</taxon>
        <taxon>Hexapoda</taxon>
        <taxon>Insecta</taxon>
        <taxon>Pterygota</taxon>
        <taxon>Neoptera</taxon>
        <taxon>Endopterygota</taxon>
        <taxon>Coleoptera</taxon>
        <taxon>Polyphaga</taxon>
        <taxon>Cucujiformia</taxon>
        <taxon>Chrysomeloidea</taxon>
        <taxon>Cerambycidae</taxon>
        <taxon>Cerambycinae</taxon>
        <taxon>Callichromatini</taxon>
        <taxon>Aromia</taxon>
    </lineage>
</organism>
<dbReference type="SUPFAM" id="SSF48264">
    <property type="entry name" value="Cytochrome P450"/>
    <property type="match status" value="1"/>
</dbReference>
<accession>A0AAV8XPF2</accession>
<evidence type="ECO:0000256" key="5">
    <source>
        <dbReference type="ARBA" id="ARBA00010617"/>
    </source>
</evidence>
<dbReference type="EMBL" id="JAPWTK010000408">
    <property type="protein sequence ID" value="KAJ8940827.1"/>
    <property type="molecule type" value="Genomic_DNA"/>
</dbReference>
<dbReference type="PANTHER" id="PTHR24291">
    <property type="entry name" value="CYTOCHROME P450 FAMILY 4"/>
    <property type="match status" value="1"/>
</dbReference>
<evidence type="ECO:0000256" key="14">
    <source>
        <dbReference type="PIRSR" id="PIRSR602401-1"/>
    </source>
</evidence>
<evidence type="ECO:0000256" key="11">
    <source>
        <dbReference type="ARBA" id="ARBA00023004"/>
    </source>
</evidence>
<keyword evidence="11 14" id="KW-0408">Iron</keyword>
<gene>
    <name evidence="16" type="ORF">NQ318_003075</name>
</gene>
<sequence>MVNYNSSSKWQTRRKLLTPAFHFKILQQFIIVFNNETRNLVEVLKKECHKSHLNVVPYISQFTLCTIKETSMGNSLNLKNEEDKTYFTTIHQIGKVLMYRLKRPWLYPKYPYFIFPAGMMEKKILHAFTNTVIREKSENFETLEETENEEFNYEKRKKLAMLDLLLNAKLNGLIDDKGIQDEVNTFIFEGHDTSAMSICFTLMLLASHKDVQELIVQEINHVLPDPNTPPSYNDLQELKYMERCIKESLRLYPSVPFISRTLEEDIVVSTGHTLPKSSMANVNILDIHRNPKIWPDPERFDPDRFLLENCVNRHPFAYVPFSAGPRNCIGQRFAVLEIKAVLCGILRNFILEPVDTPENITLVIGIILRSEKGYIRVKFTPRS</sequence>
<name>A0AAV8XPF2_9CUCU</name>
<comment type="caution">
    <text evidence="16">The sequence shown here is derived from an EMBL/GenBank/DDBJ whole genome shotgun (WGS) entry which is preliminary data.</text>
</comment>
<feature type="binding site" description="axial binding residue" evidence="14">
    <location>
        <position position="328"/>
    </location>
    <ligand>
        <name>heme</name>
        <dbReference type="ChEBI" id="CHEBI:30413"/>
    </ligand>
    <ligandPart>
        <name>Fe</name>
        <dbReference type="ChEBI" id="CHEBI:18248"/>
    </ligandPart>
</feature>
<evidence type="ECO:0000256" key="2">
    <source>
        <dbReference type="ARBA" id="ARBA00003690"/>
    </source>
</evidence>
<dbReference type="PRINTS" id="PR00463">
    <property type="entry name" value="EP450I"/>
</dbReference>
<dbReference type="AlphaFoldDB" id="A0AAV8XPF2"/>
<dbReference type="InterPro" id="IPR036396">
    <property type="entry name" value="Cyt_P450_sf"/>
</dbReference>
<dbReference type="GO" id="GO:0005789">
    <property type="term" value="C:endoplasmic reticulum membrane"/>
    <property type="evidence" value="ECO:0007669"/>
    <property type="project" value="UniProtKB-SubCell"/>
</dbReference>
<reference evidence="16" key="1">
    <citation type="journal article" date="2023" name="Insect Mol. Biol.">
        <title>Genome sequencing provides insights into the evolution of gene families encoding plant cell wall-degrading enzymes in longhorned beetles.</title>
        <authorList>
            <person name="Shin N.R."/>
            <person name="Okamura Y."/>
            <person name="Kirsch R."/>
            <person name="Pauchet Y."/>
        </authorList>
    </citation>
    <scope>NUCLEOTIDE SEQUENCE</scope>
    <source>
        <strain evidence="16">AMC_N1</strain>
    </source>
</reference>
<comment type="function">
    <text evidence="2">May be involved in the metabolism of insect hormones and in the breakdown of synthetic insecticides.</text>
</comment>
<dbReference type="Pfam" id="PF00067">
    <property type="entry name" value="p450"/>
    <property type="match status" value="1"/>
</dbReference>
<keyword evidence="7 14" id="KW-0479">Metal-binding</keyword>
<dbReference type="GO" id="GO:0020037">
    <property type="term" value="F:heme binding"/>
    <property type="evidence" value="ECO:0007669"/>
    <property type="project" value="InterPro"/>
</dbReference>
<evidence type="ECO:0008006" key="18">
    <source>
        <dbReference type="Google" id="ProtNLM"/>
    </source>
</evidence>
<dbReference type="Gene3D" id="1.10.630.10">
    <property type="entry name" value="Cytochrome P450"/>
    <property type="match status" value="1"/>
</dbReference>
<dbReference type="InterPro" id="IPR001128">
    <property type="entry name" value="Cyt_P450"/>
</dbReference>
<evidence type="ECO:0000256" key="15">
    <source>
        <dbReference type="RuleBase" id="RU000461"/>
    </source>
</evidence>
<evidence type="ECO:0000256" key="1">
    <source>
        <dbReference type="ARBA" id="ARBA00001971"/>
    </source>
</evidence>
<dbReference type="PROSITE" id="PS00086">
    <property type="entry name" value="CYTOCHROME_P450"/>
    <property type="match status" value="1"/>
</dbReference>
<evidence type="ECO:0000256" key="12">
    <source>
        <dbReference type="ARBA" id="ARBA00023033"/>
    </source>
</evidence>
<dbReference type="GO" id="GO:0004497">
    <property type="term" value="F:monooxygenase activity"/>
    <property type="evidence" value="ECO:0007669"/>
    <property type="project" value="UniProtKB-KW"/>
</dbReference>
<dbReference type="CDD" id="cd20628">
    <property type="entry name" value="CYP4"/>
    <property type="match status" value="1"/>
</dbReference>
<dbReference type="Proteomes" id="UP001162162">
    <property type="component" value="Unassembled WGS sequence"/>
</dbReference>
<evidence type="ECO:0000313" key="17">
    <source>
        <dbReference type="Proteomes" id="UP001162162"/>
    </source>
</evidence>